<dbReference type="VEuPathDB" id="FungiDB:H257_01635"/>
<evidence type="ECO:0000313" key="3">
    <source>
        <dbReference type="EMBL" id="RHZ39721.1"/>
    </source>
</evidence>
<dbReference type="EMBL" id="QUTF01007340">
    <property type="protein sequence ID" value="RHZ39721.1"/>
    <property type="molecule type" value="Genomic_DNA"/>
</dbReference>
<evidence type="ECO:0000313" key="4">
    <source>
        <dbReference type="Proteomes" id="UP000286510"/>
    </source>
</evidence>
<feature type="domain" description="PH" evidence="2">
    <location>
        <begin position="15"/>
        <end position="124"/>
    </location>
</feature>
<sequence length="147" mass="16532">NNIVQMYATIDADELKVRTGMLYKKGKRGLVFGRANWKPRFFVLTSKALRYYASATGSLKGVVDLTACGPHDIQAMPQDCPKTGTSSASIWRIAIQTPTRRFFLAAQTSHDMDAWVHDLVEVATHGLGCRVEEVEHDITVRRRHAMR</sequence>
<evidence type="ECO:0000256" key="1">
    <source>
        <dbReference type="ARBA" id="ARBA00022553"/>
    </source>
</evidence>
<evidence type="ECO:0000259" key="2">
    <source>
        <dbReference type="PROSITE" id="PS50003"/>
    </source>
</evidence>
<proteinExistence type="predicted"/>
<organism evidence="3 4">
    <name type="scientific">Aphanomyces astaci</name>
    <name type="common">Crayfish plague agent</name>
    <dbReference type="NCBI Taxonomy" id="112090"/>
    <lineage>
        <taxon>Eukaryota</taxon>
        <taxon>Sar</taxon>
        <taxon>Stramenopiles</taxon>
        <taxon>Oomycota</taxon>
        <taxon>Saprolegniomycetes</taxon>
        <taxon>Saprolegniales</taxon>
        <taxon>Verrucalvaceae</taxon>
        <taxon>Aphanomyces</taxon>
    </lineage>
</organism>
<dbReference type="InterPro" id="IPR011993">
    <property type="entry name" value="PH-like_dom_sf"/>
</dbReference>
<dbReference type="InterPro" id="IPR045188">
    <property type="entry name" value="Boi1/Boi2-like"/>
</dbReference>
<dbReference type="Proteomes" id="UP000286510">
    <property type="component" value="Unassembled WGS sequence"/>
</dbReference>
<dbReference type="PANTHER" id="PTHR22902:SF27">
    <property type="entry name" value="PLECKSTRIN HOMOLOGY DOMAIN-CONTAINING FAMILY A MEMBER 3"/>
    <property type="match status" value="1"/>
</dbReference>
<dbReference type="Pfam" id="PF00169">
    <property type="entry name" value="PH"/>
    <property type="match status" value="1"/>
</dbReference>
<dbReference type="AlphaFoldDB" id="A0A3R6YNU0"/>
<accession>A0A3R6YNU0</accession>
<dbReference type="PROSITE" id="PS50003">
    <property type="entry name" value="PH_DOMAIN"/>
    <property type="match status" value="1"/>
</dbReference>
<dbReference type="GO" id="GO:0005769">
    <property type="term" value="C:early endosome"/>
    <property type="evidence" value="ECO:0007669"/>
    <property type="project" value="TreeGrafter"/>
</dbReference>
<dbReference type="InterPro" id="IPR001849">
    <property type="entry name" value="PH_domain"/>
</dbReference>
<dbReference type="PANTHER" id="PTHR22902">
    <property type="entry name" value="SESQUIPEDALIAN"/>
    <property type="match status" value="1"/>
</dbReference>
<dbReference type="GO" id="GO:0007032">
    <property type="term" value="P:endosome organization"/>
    <property type="evidence" value="ECO:0007669"/>
    <property type="project" value="TreeGrafter"/>
</dbReference>
<protein>
    <recommendedName>
        <fullName evidence="2">PH domain-containing protein</fullName>
    </recommendedName>
</protein>
<reference evidence="3 4" key="1">
    <citation type="submission" date="2018-08" db="EMBL/GenBank/DDBJ databases">
        <title>Aphanomyces genome sequencing and annotation.</title>
        <authorList>
            <person name="Minardi D."/>
            <person name="Oidtmann B."/>
            <person name="Van Der Giezen M."/>
            <person name="Studholme D.J."/>
        </authorList>
    </citation>
    <scope>NUCLEOTIDE SEQUENCE [LARGE SCALE GENOMIC DNA]</scope>
    <source>
        <strain evidence="3 4">FDL457</strain>
    </source>
</reference>
<dbReference type="GO" id="GO:0042147">
    <property type="term" value="P:retrograde transport, endosome to Golgi"/>
    <property type="evidence" value="ECO:0007669"/>
    <property type="project" value="TreeGrafter"/>
</dbReference>
<name>A0A3R6YNU0_APHAT</name>
<dbReference type="GO" id="GO:0005829">
    <property type="term" value="C:cytosol"/>
    <property type="evidence" value="ECO:0007669"/>
    <property type="project" value="GOC"/>
</dbReference>
<dbReference type="GO" id="GO:0055037">
    <property type="term" value="C:recycling endosome"/>
    <property type="evidence" value="ECO:0007669"/>
    <property type="project" value="TreeGrafter"/>
</dbReference>
<dbReference type="Gene3D" id="2.30.29.30">
    <property type="entry name" value="Pleckstrin-homology domain (PH domain)/Phosphotyrosine-binding domain (PTB)"/>
    <property type="match status" value="1"/>
</dbReference>
<feature type="non-terminal residue" evidence="3">
    <location>
        <position position="1"/>
    </location>
</feature>
<dbReference type="GO" id="GO:0005802">
    <property type="term" value="C:trans-Golgi network"/>
    <property type="evidence" value="ECO:0007669"/>
    <property type="project" value="TreeGrafter"/>
</dbReference>
<dbReference type="SUPFAM" id="SSF50729">
    <property type="entry name" value="PH domain-like"/>
    <property type="match status" value="1"/>
</dbReference>
<gene>
    <name evidence="3" type="ORF">DYB26_016122</name>
</gene>
<comment type="caution">
    <text evidence="3">The sequence shown here is derived from an EMBL/GenBank/DDBJ whole genome shotgun (WGS) entry which is preliminary data.</text>
</comment>
<keyword evidence="1" id="KW-0597">Phosphoprotein</keyword>
<dbReference type="SMART" id="SM00233">
    <property type="entry name" value="PH"/>
    <property type="match status" value="1"/>
</dbReference>
<dbReference type="GO" id="GO:0001881">
    <property type="term" value="P:receptor recycling"/>
    <property type="evidence" value="ECO:0007669"/>
    <property type="project" value="TreeGrafter"/>
</dbReference>